<feature type="transmembrane region" description="Helical" evidence="12">
    <location>
        <begin position="127"/>
        <end position="146"/>
    </location>
</feature>
<dbReference type="Pfam" id="PF02949">
    <property type="entry name" value="7tm_6"/>
    <property type="match status" value="1"/>
</dbReference>
<reference evidence="13" key="2">
    <citation type="submission" date="2025-05" db="UniProtKB">
        <authorList>
            <consortium name="EnsemblMetazoa"/>
        </authorList>
    </citation>
    <scope>IDENTIFICATION</scope>
    <source>
        <strain evidence="13">Foshan</strain>
    </source>
</reference>
<sequence length="388" mass="45420">MGQFDDFIPSQRAAFWIWKIYGIWATEDESPFYRTYRRVYHFLFTGVYLFSMFISSFFTENSEELWGEILFILPTELAMLTKNVITVNKFETIYALHRTSISKEFQPTCPKHGKEYYLYFDRFSKLMLMYFFVSICAATSHFGFLFDDRLKLPFFNWFFWVPLDRDHLNNYYLLFAYQMIGMIGHCCLNVSGDMNIAYLLSIAGQQLDLLSCKFACLPVPRAGTNAEKDNYRRKFVAQIQQYNRIYEFARDIEKAVSWGVFAQICASGITICAIVFRLSSISIIDHLGTSIPMFFYMVSMLTQIFMPCYFGNDITLKSQTLTNALYTSEWYQLAMEDRKDLKMMMLRTGESIRLKAGGFFNFNLDAFTSTLNTAYSVYAVLNSQEKNK</sequence>
<comment type="subcellular location">
    <subcellularLocation>
        <location evidence="12">Cell membrane</location>
        <topology evidence="12">Multi-pass membrane protein</topology>
    </subcellularLocation>
    <subcellularLocation>
        <location evidence="1">Membrane</location>
        <topology evidence="1">Multi-pass membrane protein</topology>
    </subcellularLocation>
</comment>
<evidence type="ECO:0000256" key="6">
    <source>
        <dbReference type="ARBA" id="ARBA00023136"/>
    </source>
</evidence>
<evidence type="ECO:0000256" key="4">
    <source>
        <dbReference type="ARBA" id="ARBA00022725"/>
    </source>
</evidence>
<dbReference type="GeneID" id="109402010"/>
<keyword evidence="4 12" id="KW-0552">Olfaction</keyword>
<keyword evidence="6 12" id="KW-0472">Membrane</keyword>
<feature type="transmembrane region" description="Helical" evidence="12">
    <location>
        <begin position="291"/>
        <end position="310"/>
    </location>
</feature>
<keyword evidence="3 12" id="KW-0812">Transmembrane</keyword>
<evidence type="ECO:0000256" key="7">
    <source>
        <dbReference type="ARBA" id="ARBA00023170"/>
    </source>
</evidence>
<keyword evidence="14" id="KW-1185">Reference proteome</keyword>
<evidence type="ECO:0000256" key="12">
    <source>
        <dbReference type="RuleBase" id="RU351113"/>
    </source>
</evidence>
<evidence type="ECO:0000256" key="10">
    <source>
        <dbReference type="ARBA" id="ARBA00037946"/>
    </source>
</evidence>
<evidence type="ECO:0000256" key="5">
    <source>
        <dbReference type="ARBA" id="ARBA00022989"/>
    </source>
</evidence>
<dbReference type="Proteomes" id="UP000069940">
    <property type="component" value="Unassembled WGS sequence"/>
</dbReference>
<comment type="function">
    <text evidence="9">Odorant receptor which mediates acceptance or avoidance behavior, depending on its substrates. The odorant receptor repertoire encodes a large collection of odor stimuli that vary widely in identity, intensity, and duration. May form a complex with Orco to form odorant-sensing units, providing sensitive and prolonged odorant signaling and calcium permeability.</text>
</comment>
<dbReference type="InterPro" id="IPR004117">
    <property type="entry name" value="7tm6_olfct_rcpt"/>
</dbReference>
<dbReference type="PANTHER" id="PTHR21137:SF37">
    <property type="entry name" value="ODORANT RECEPTOR 46A, ISOFORM B-RELATED"/>
    <property type="match status" value="1"/>
</dbReference>
<evidence type="ECO:0000256" key="11">
    <source>
        <dbReference type="ARBA" id="ARBA00038679"/>
    </source>
</evidence>
<dbReference type="EnsemblMetazoa" id="AALFPA23_001669.R38923">
    <property type="protein sequence ID" value="AALFPA23_001669.P38923"/>
    <property type="gene ID" value="AALFPA23_001669"/>
</dbReference>
<evidence type="ECO:0000256" key="8">
    <source>
        <dbReference type="ARBA" id="ARBA00023224"/>
    </source>
</evidence>
<accession>A0ABM1XPQ9</accession>
<evidence type="ECO:0000313" key="14">
    <source>
        <dbReference type="Proteomes" id="UP000069940"/>
    </source>
</evidence>
<evidence type="ECO:0000256" key="1">
    <source>
        <dbReference type="ARBA" id="ARBA00004141"/>
    </source>
</evidence>
<organism evidence="13 14">
    <name type="scientific">Aedes albopictus</name>
    <name type="common">Asian tiger mosquito</name>
    <name type="synonym">Stegomyia albopicta</name>
    <dbReference type="NCBI Taxonomy" id="7160"/>
    <lineage>
        <taxon>Eukaryota</taxon>
        <taxon>Metazoa</taxon>
        <taxon>Ecdysozoa</taxon>
        <taxon>Arthropoda</taxon>
        <taxon>Hexapoda</taxon>
        <taxon>Insecta</taxon>
        <taxon>Pterygota</taxon>
        <taxon>Neoptera</taxon>
        <taxon>Endopterygota</taxon>
        <taxon>Diptera</taxon>
        <taxon>Nematocera</taxon>
        <taxon>Culicoidea</taxon>
        <taxon>Culicidae</taxon>
        <taxon>Culicinae</taxon>
        <taxon>Aedini</taxon>
        <taxon>Aedes</taxon>
        <taxon>Stegomyia</taxon>
    </lineage>
</organism>
<evidence type="ECO:0000256" key="3">
    <source>
        <dbReference type="ARBA" id="ARBA00022692"/>
    </source>
</evidence>
<keyword evidence="2 12" id="KW-0716">Sensory transduction</keyword>
<proteinExistence type="inferred from homology"/>
<protein>
    <recommendedName>
        <fullName evidence="12">Odorant receptor</fullName>
    </recommendedName>
</protein>
<dbReference type="PANTHER" id="PTHR21137">
    <property type="entry name" value="ODORANT RECEPTOR"/>
    <property type="match status" value="1"/>
</dbReference>
<reference evidence="14" key="1">
    <citation type="journal article" date="2015" name="Proc. Natl. Acad. Sci. U.S.A.">
        <title>Genome sequence of the Asian Tiger mosquito, Aedes albopictus, reveals insights into its biology, genetics, and evolution.</title>
        <authorList>
            <person name="Chen X.G."/>
            <person name="Jiang X."/>
            <person name="Gu J."/>
            <person name="Xu M."/>
            <person name="Wu Y."/>
            <person name="Deng Y."/>
            <person name="Zhang C."/>
            <person name="Bonizzoni M."/>
            <person name="Dermauw W."/>
            <person name="Vontas J."/>
            <person name="Armbruster P."/>
            <person name="Huang X."/>
            <person name="Yang Y."/>
            <person name="Zhang H."/>
            <person name="He W."/>
            <person name="Peng H."/>
            <person name="Liu Y."/>
            <person name="Wu K."/>
            <person name="Chen J."/>
            <person name="Lirakis M."/>
            <person name="Topalis P."/>
            <person name="Van Leeuwen T."/>
            <person name="Hall A.B."/>
            <person name="Jiang X."/>
            <person name="Thorpe C."/>
            <person name="Mueller R.L."/>
            <person name="Sun C."/>
            <person name="Waterhouse R.M."/>
            <person name="Yan G."/>
            <person name="Tu Z.J."/>
            <person name="Fang X."/>
            <person name="James A.A."/>
        </authorList>
    </citation>
    <scope>NUCLEOTIDE SEQUENCE [LARGE SCALE GENOMIC DNA]</scope>
    <source>
        <strain evidence="14">Foshan</strain>
    </source>
</reference>
<dbReference type="RefSeq" id="XP_019530164.3">
    <property type="nucleotide sequence ID" value="XM_019674619.3"/>
</dbReference>
<keyword evidence="5 12" id="KW-1133">Transmembrane helix</keyword>
<feature type="transmembrane region" description="Helical" evidence="12">
    <location>
        <begin position="39"/>
        <end position="58"/>
    </location>
</feature>
<comment type="subunit">
    <text evidence="11">Interacts with Orco. Complexes exist early in the endomembrane system in olfactory sensory neurons (OSNs), coupling these complexes to the conserved ciliary trafficking pathway.</text>
</comment>
<comment type="caution">
    <text evidence="12">Lacks conserved residue(s) required for the propagation of feature annotation.</text>
</comment>
<evidence type="ECO:0000256" key="9">
    <source>
        <dbReference type="ARBA" id="ARBA00037764"/>
    </source>
</evidence>
<keyword evidence="7 12" id="KW-0675">Receptor</keyword>
<name>A0ABM1XPQ9_AEDAL</name>
<keyword evidence="8 12" id="KW-0807">Transducer</keyword>
<evidence type="ECO:0000313" key="13">
    <source>
        <dbReference type="EnsemblMetazoa" id="AALFPA23_001669.P38923"/>
    </source>
</evidence>
<feature type="transmembrane region" description="Helical" evidence="12">
    <location>
        <begin position="255"/>
        <end position="279"/>
    </location>
</feature>
<evidence type="ECO:0000256" key="2">
    <source>
        <dbReference type="ARBA" id="ARBA00022606"/>
    </source>
</evidence>
<comment type="similarity">
    <text evidence="10">Belongs to the insect chemoreceptor superfamily. Heteromeric odorant receptor channel (TC 1.A.69) family. Or2a subfamily.</text>
</comment>